<feature type="compositionally biased region" description="Basic and acidic residues" evidence="1">
    <location>
        <begin position="253"/>
        <end position="267"/>
    </location>
</feature>
<dbReference type="AlphaFoldDB" id="A0A423WPH9"/>
<feature type="region of interest" description="Disordered" evidence="1">
    <location>
        <begin position="234"/>
        <end position="313"/>
    </location>
</feature>
<dbReference type="EMBL" id="LJZO01000001">
    <property type="protein sequence ID" value="ROW05368.1"/>
    <property type="molecule type" value="Genomic_DNA"/>
</dbReference>
<evidence type="ECO:0000313" key="3">
    <source>
        <dbReference type="Proteomes" id="UP000284375"/>
    </source>
</evidence>
<proteinExistence type="predicted"/>
<keyword evidence="3" id="KW-1185">Reference proteome</keyword>
<comment type="caution">
    <text evidence="2">The sequence shown here is derived from an EMBL/GenBank/DDBJ whole genome shotgun (WGS) entry which is preliminary data.</text>
</comment>
<organism evidence="2 3">
    <name type="scientific">Cytospora chrysosperma</name>
    <name type="common">Cytospora canker fungus</name>
    <name type="synonym">Sphaeria chrysosperma</name>
    <dbReference type="NCBI Taxonomy" id="252740"/>
    <lineage>
        <taxon>Eukaryota</taxon>
        <taxon>Fungi</taxon>
        <taxon>Dikarya</taxon>
        <taxon>Ascomycota</taxon>
        <taxon>Pezizomycotina</taxon>
        <taxon>Sordariomycetes</taxon>
        <taxon>Sordariomycetidae</taxon>
        <taxon>Diaporthales</taxon>
        <taxon>Cytosporaceae</taxon>
        <taxon>Cytospora</taxon>
    </lineage>
</organism>
<accession>A0A423WPH9</accession>
<dbReference type="OrthoDB" id="371463at2759"/>
<evidence type="ECO:0000256" key="1">
    <source>
        <dbReference type="SAM" id="MobiDB-lite"/>
    </source>
</evidence>
<dbReference type="STRING" id="252740.A0A423WPH9"/>
<gene>
    <name evidence="2" type="ORF">VSDG_00349</name>
</gene>
<feature type="compositionally biased region" description="Low complexity" evidence="1">
    <location>
        <begin position="45"/>
        <end position="72"/>
    </location>
</feature>
<reference evidence="2 3" key="1">
    <citation type="submission" date="2015-09" db="EMBL/GenBank/DDBJ databases">
        <title>Host preference determinants of Valsa canker pathogens revealed by comparative genomics.</title>
        <authorList>
            <person name="Yin Z."/>
            <person name="Huang L."/>
        </authorList>
    </citation>
    <scope>NUCLEOTIDE SEQUENCE [LARGE SCALE GENOMIC DNA]</scope>
    <source>
        <strain evidence="2 3">YSFL</strain>
    </source>
</reference>
<name>A0A423WPH9_CYTCH</name>
<protein>
    <submittedName>
        <fullName evidence="2">Uncharacterized protein</fullName>
    </submittedName>
</protein>
<evidence type="ECO:0000313" key="2">
    <source>
        <dbReference type="EMBL" id="ROW05368.1"/>
    </source>
</evidence>
<feature type="region of interest" description="Disordered" evidence="1">
    <location>
        <begin position="1"/>
        <end position="76"/>
    </location>
</feature>
<sequence>MHHATRTGPVGSISQARAAAAQQDHQDPYYYAWDQENPTGRGPRSQSSTSSSSSSTSTSPSQPSSYPQFPTSNHESQGEILDPVLSQGWSPVKLLEEYDPNNLKEVSRPYAYVADYVQRIDSSCSIIEEIVKYEQQVRENLDPERQYSREVLNGERGTGWFEQLRYQLQRDEEIKWYVVVNGDQERNWPVYGTGPKLDTADIRAQTAYHVQYTHQQPVFDNQDRDTETRRQQLRRDLGYEGGINRPLVRKPVRQPDRKSEREPKLQETDAPELPPLRMNVPVHPGGASRPRTPKTPGKAFRRLFGRLKTGEIS</sequence>
<dbReference type="Proteomes" id="UP000284375">
    <property type="component" value="Unassembled WGS sequence"/>
</dbReference>